<keyword evidence="2" id="KW-1185">Reference proteome</keyword>
<evidence type="ECO:0000313" key="2">
    <source>
        <dbReference type="Proteomes" id="UP000045285"/>
    </source>
</evidence>
<evidence type="ECO:0000313" key="1">
    <source>
        <dbReference type="EMBL" id="CDX14260.1"/>
    </source>
</evidence>
<dbReference type="EMBL" id="CCMZ01000007">
    <property type="protein sequence ID" value="CDX14260.1"/>
    <property type="molecule type" value="Genomic_DNA"/>
</dbReference>
<organism evidence="1 2">
    <name type="scientific">Mesorhizobium plurifarium</name>
    <dbReference type="NCBI Taxonomy" id="69974"/>
    <lineage>
        <taxon>Bacteria</taxon>
        <taxon>Pseudomonadati</taxon>
        <taxon>Pseudomonadota</taxon>
        <taxon>Alphaproteobacteria</taxon>
        <taxon>Hyphomicrobiales</taxon>
        <taxon>Phyllobacteriaceae</taxon>
        <taxon>Mesorhizobium</taxon>
    </lineage>
</organism>
<proteinExistence type="predicted"/>
<reference evidence="2" key="1">
    <citation type="submission" date="2014-08" db="EMBL/GenBank/DDBJ databases">
        <authorList>
            <person name="Moulin L."/>
        </authorList>
    </citation>
    <scope>NUCLEOTIDE SEQUENCE [LARGE SCALE GENOMIC DNA]</scope>
</reference>
<protein>
    <submittedName>
        <fullName evidence="1">Uncharacterized protein</fullName>
    </submittedName>
</protein>
<sequence length="106" mass="11692">MNADGFMVRVSRGGLHVSAEDYERYFDGISGIVLIRRDSDLLILPVRLAQAGGYILKRKNLAGDRVAHAPDFFRASGIADESDREIEVTWDNTQGGLVGRGAFFAY</sequence>
<name>A0A090DF29_MESPL</name>
<dbReference type="AlphaFoldDB" id="A0A090DF29"/>
<dbReference type="Proteomes" id="UP000045285">
    <property type="component" value="Unassembled WGS sequence"/>
</dbReference>
<gene>
    <name evidence="1" type="ORF">MPL3356_150277</name>
</gene>
<accession>A0A090DF29</accession>